<dbReference type="Proteomes" id="UP000322362">
    <property type="component" value="Unassembled WGS sequence"/>
</dbReference>
<organism evidence="1 2">
    <name type="scientific">Sphingobacterium phlebotomi</name>
    <dbReference type="NCBI Taxonomy" id="2605433"/>
    <lineage>
        <taxon>Bacteria</taxon>
        <taxon>Pseudomonadati</taxon>
        <taxon>Bacteroidota</taxon>
        <taxon>Sphingobacteriia</taxon>
        <taxon>Sphingobacteriales</taxon>
        <taxon>Sphingobacteriaceae</taxon>
        <taxon>Sphingobacterium</taxon>
    </lineage>
</organism>
<proteinExistence type="predicted"/>
<evidence type="ECO:0000313" key="2">
    <source>
        <dbReference type="Proteomes" id="UP000322362"/>
    </source>
</evidence>
<keyword evidence="2" id="KW-1185">Reference proteome</keyword>
<comment type="caution">
    <text evidence="1">The sequence shown here is derived from an EMBL/GenBank/DDBJ whole genome shotgun (WGS) entry which is preliminary data.</text>
</comment>
<protein>
    <submittedName>
        <fullName evidence="1">Uncharacterized protein</fullName>
    </submittedName>
</protein>
<sequence>MAESNTNEDELEEYTGLLGVFRFTSGGGRARPSEVKSGITISSIAIGNLQSAYANDALALSDWVALNVGAGKWVGFEINSTNGYEYEVDSVVVVMRRLDDSPDKIRLSYGNDKQNSTQHLGVVAQVGSSVYEKYHLGLNLDQKPDQTTPYYAIGVQANSRETVVEFDEIAIYGKVQEILLPNSGDYTIHFNQPKQIIEGLGVELQSDRMGPNYVNSDPINGIPYELTSAEKERLAEKMTGFRYIRLAMGLWFRGTTADEKNIVERYPGQLQSIKDLITDADIEGISMEYWSPAPYWKSTDSYLLGSLKSFDTTFLSDFGDAVVGDINYLTSNGLTISTWGLQNEPFNDGLGYPQCNYIDGESYYKAFKAVAPKVRAALPDAEIIVDSHNGNISRSSSYIRADGQTLNLVDSWVYHRGGASSDLQIEGQSRFLQNSMGKPIYQNEYSYHAEHVEQRSKEWRMVNIAQSIMNWMTFLDSPKWYWLHILKPTNDPNREGFGLGVYRPLNDNNFNNHPNVAHGTFELSQHYNGIAGFLAYMPWDSQRFEVEEDEVLYNQRIMAWKRPDGKFVFALTNRSNRPFEFNITMDKVRSFTGHRYDEDELDITLPSQSGSNHSITLEPWSIEFWVED</sequence>
<reference evidence="1 2" key="1">
    <citation type="submission" date="2019-08" db="EMBL/GenBank/DDBJ databases">
        <title>Phlebobacter frassis gen. nov. sp. nov., a new member of family Sphingobacteriaceae isolated from sand fly rearing media.</title>
        <authorList>
            <person name="Kakumanu M.L."/>
            <person name="Marayati B.F."/>
            <person name="Wada-Katsumata A."/>
            <person name="Wasserberg G."/>
            <person name="Schal C."/>
            <person name="Apperson C.S."/>
            <person name="Ponnusamy L."/>
        </authorList>
    </citation>
    <scope>NUCLEOTIDE SEQUENCE [LARGE SCALE GENOMIC DNA]</scope>
    <source>
        <strain evidence="1 2">SSI9</strain>
    </source>
</reference>
<dbReference type="AlphaFoldDB" id="A0A5D4H4R4"/>
<accession>A0A5D4H4R4</accession>
<evidence type="ECO:0000313" key="1">
    <source>
        <dbReference type="EMBL" id="TYR35806.1"/>
    </source>
</evidence>
<gene>
    <name evidence="1" type="ORF">FXV77_12060</name>
</gene>
<dbReference type="Gene3D" id="3.20.20.80">
    <property type="entry name" value="Glycosidases"/>
    <property type="match status" value="1"/>
</dbReference>
<dbReference type="InterPro" id="IPR017853">
    <property type="entry name" value="GH"/>
</dbReference>
<dbReference type="EMBL" id="VTAV01000007">
    <property type="protein sequence ID" value="TYR35806.1"/>
    <property type="molecule type" value="Genomic_DNA"/>
</dbReference>
<dbReference type="RefSeq" id="WP_148919473.1">
    <property type="nucleotide sequence ID" value="NZ_VTAV01000007.1"/>
</dbReference>
<name>A0A5D4H4R4_9SPHI</name>
<dbReference type="SUPFAM" id="SSF51445">
    <property type="entry name" value="(Trans)glycosidases"/>
    <property type="match status" value="1"/>
</dbReference>